<dbReference type="PANTHER" id="PTHR21666">
    <property type="entry name" value="PEPTIDASE-RELATED"/>
    <property type="match status" value="1"/>
</dbReference>
<evidence type="ECO:0000313" key="4">
    <source>
        <dbReference type="Proteomes" id="UP000229681"/>
    </source>
</evidence>
<comment type="caution">
    <text evidence="3">The sequence shown here is derived from an EMBL/GenBank/DDBJ whole genome shotgun (WGS) entry which is preliminary data.</text>
</comment>
<protein>
    <recommendedName>
        <fullName evidence="2">M23ase beta-sheet core domain-containing protein</fullName>
    </recommendedName>
</protein>
<dbReference type="InterPro" id="IPR011055">
    <property type="entry name" value="Dup_hybrid_motif"/>
</dbReference>
<name>A0A2M8PCX7_9CHLR</name>
<dbReference type="Gene3D" id="2.70.70.10">
    <property type="entry name" value="Glucose Permease (Domain IIA)"/>
    <property type="match status" value="1"/>
</dbReference>
<dbReference type="CDD" id="cd12797">
    <property type="entry name" value="M23_peptidase"/>
    <property type="match status" value="1"/>
</dbReference>
<organism evidence="3 4">
    <name type="scientific">Candidatus Thermofonsia Clade 1 bacterium</name>
    <dbReference type="NCBI Taxonomy" id="2364210"/>
    <lineage>
        <taxon>Bacteria</taxon>
        <taxon>Bacillati</taxon>
        <taxon>Chloroflexota</taxon>
        <taxon>Candidatus Thermofontia</taxon>
        <taxon>Candidatus Thermofonsia Clade 1</taxon>
    </lineage>
</organism>
<feature type="domain" description="M23ase beta-sheet core" evidence="2">
    <location>
        <begin position="176"/>
        <end position="284"/>
    </location>
</feature>
<dbReference type="PANTHER" id="PTHR21666:SF270">
    <property type="entry name" value="MUREIN HYDROLASE ACTIVATOR ENVC"/>
    <property type="match status" value="1"/>
</dbReference>
<feature type="region of interest" description="Disordered" evidence="1">
    <location>
        <begin position="72"/>
        <end position="137"/>
    </location>
</feature>
<dbReference type="AlphaFoldDB" id="A0A2M8PCX7"/>
<dbReference type="SUPFAM" id="SSF51261">
    <property type="entry name" value="Duplicated hybrid motif"/>
    <property type="match status" value="1"/>
</dbReference>
<dbReference type="Pfam" id="PF01551">
    <property type="entry name" value="Peptidase_M23"/>
    <property type="match status" value="1"/>
</dbReference>
<evidence type="ECO:0000256" key="1">
    <source>
        <dbReference type="SAM" id="MobiDB-lite"/>
    </source>
</evidence>
<dbReference type="GO" id="GO:0004222">
    <property type="term" value="F:metalloendopeptidase activity"/>
    <property type="evidence" value="ECO:0007669"/>
    <property type="project" value="TreeGrafter"/>
</dbReference>
<evidence type="ECO:0000313" key="3">
    <source>
        <dbReference type="EMBL" id="PJF35397.1"/>
    </source>
</evidence>
<gene>
    <name evidence="3" type="ORF">CUN49_10775</name>
</gene>
<dbReference type="Proteomes" id="UP000229681">
    <property type="component" value="Unassembled WGS sequence"/>
</dbReference>
<evidence type="ECO:0000259" key="2">
    <source>
        <dbReference type="Pfam" id="PF01551"/>
    </source>
</evidence>
<dbReference type="EMBL" id="PGTM01000161">
    <property type="protein sequence ID" value="PJF35397.1"/>
    <property type="molecule type" value="Genomic_DNA"/>
</dbReference>
<dbReference type="InterPro" id="IPR050570">
    <property type="entry name" value="Cell_wall_metabolism_enzyme"/>
</dbReference>
<reference evidence="3 4" key="1">
    <citation type="submission" date="2017-11" db="EMBL/GenBank/DDBJ databases">
        <title>Evolution of Phototrophy in the Chloroflexi Phylum Driven by Horizontal Gene Transfer.</title>
        <authorList>
            <person name="Ward L.M."/>
            <person name="Hemp J."/>
            <person name="Shih P.M."/>
            <person name="Mcglynn S.E."/>
            <person name="Fischer W."/>
        </authorList>
    </citation>
    <scope>NUCLEOTIDE SEQUENCE [LARGE SCALE GENOMIC DNA]</scope>
    <source>
        <strain evidence="3">JP3_13</strain>
    </source>
</reference>
<proteinExistence type="predicted"/>
<dbReference type="InterPro" id="IPR016047">
    <property type="entry name" value="M23ase_b-sheet_dom"/>
</dbReference>
<accession>A0A2M8PCX7</accession>
<sequence>MRKALIALALSALTGIFAMMALLLSRSDDAQLEQTPTHRLALPSPTVTQRSHAWQDVIQGELLVVRTALPPSPTPMPTHTPTRPVRWQSSPTPARFQPERATVPPPTAVASPTAPTIARNNDPRRGEFSPPPEQVPLSLDPRDHFWFRRPVDSSANSAALFSYAYGSDGPNNEWRIHHGIDLPNPIGKEVRAAAAGRVIWAADNYRWYENGRYVESAYSYGNVVIIEHNFGFQGKRLYTLYAHLQLILVQVGQAVQTGEVIGLSGRSGVVSGPHVHFEVRVGRNSYYETRNPLLWIAPYENHGVVAGRVTLPDGSLAQDISVVLMKNGRIVDRTTTYVNPRQANSRAWNVNSDEVWRENFVIGDVPVGIYQVVVFLNGRRLERDVTVRPATTSFVDFTEFEVAPLPTLSPTPAG</sequence>